<gene>
    <name evidence="1" type="ORF">RGCCGE502_16635</name>
</gene>
<keyword evidence="2" id="KW-1185">Reference proteome</keyword>
<comment type="caution">
    <text evidence="1">The sequence shown here is derived from an EMBL/GenBank/DDBJ whole genome shotgun (WGS) entry which is preliminary data.</text>
</comment>
<protein>
    <submittedName>
        <fullName evidence="1">Nodulation protein D 1</fullName>
    </submittedName>
</protein>
<name>S3HEQ4_9HYPH</name>
<proteinExistence type="predicted"/>
<accession>S3HEQ4</accession>
<organism evidence="1 2">
    <name type="scientific">Rhizobium grahamii CCGE 502</name>
    <dbReference type="NCBI Taxonomy" id="990285"/>
    <lineage>
        <taxon>Bacteria</taxon>
        <taxon>Pseudomonadati</taxon>
        <taxon>Pseudomonadota</taxon>
        <taxon>Alphaproteobacteria</taxon>
        <taxon>Hyphomicrobiales</taxon>
        <taxon>Rhizobiaceae</taxon>
        <taxon>Rhizobium/Agrobacterium group</taxon>
        <taxon>Rhizobium</taxon>
    </lineage>
</organism>
<dbReference type="HOGENOM" id="CLU_2719509_0_0_5"/>
<dbReference type="Proteomes" id="UP000014411">
    <property type="component" value="Unassembled WGS sequence"/>
</dbReference>
<dbReference type="RefSeq" id="WP_016555324.1">
    <property type="nucleotide sequence ID" value="NZ_AEYE02000016.1"/>
</dbReference>
<dbReference type="AlphaFoldDB" id="S3HEQ4"/>
<reference evidence="1 2" key="1">
    <citation type="journal article" date="2012" name="J. Bacteriol.">
        <title>Genome sequence of Rhizobium grahamii CCGE502, a broad-host-range symbiont with low nodulation competitiveness in Phaseolus vulgaris.</title>
        <authorList>
            <person name="Althabegoiti M.J."/>
            <person name="Lozano L."/>
            <person name="Torres-Tejerizo G."/>
            <person name="Ormeno-Orrillo E."/>
            <person name="Rogel M.A."/>
            <person name="Gonzalez V."/>
            <person name="Martinez-Romero E."/>
        </authorList>
    </citation>
    <scope>NUCLEOTIDE SEQUENCE [LARGE SCALE GENOMIC DNA]</scope>
    <source>
        <strain evidence="1 2">CCGE 502</strain>
    </source>
</reference>
<evidence type="ECO:0000313" key="1">
    <source>
        <dbReference type="EMBL" id="EPE97209.1"/>
    </source>
</evidence>
<sequence length="72" mass="7236">MSFGRAGCVQASSRRASSGDWSALAVSVTHLLAAPEMIALSDDCATVALADLPTPLARHAAEDLAGPADLGT</sequence>
<dbReference type="EMBL" id="AEYE02000016">
    <property type="protein sequence ID" value="EPE97209.1"/>
    <property type="molecule type" value="Genomic_DNA"/>
</dbReference>
<evidence type="ECO:0000313" key="2">
    <source>
        <dbReference type="Proteomes" id="UP000014411"/>
    </source>
</evidence>